<name>A0A0F9CE64_9ZZZZ</name>
<reference evidence="2" key="1">
    <citation type="journal article" date="2015" name="Nature">
        <title>Complex archaea that bridge the gap between prokaryotes and eukaryotes.</title>
        <authorList>
            <person name="Spang A."/>
            <person name="Saw J.H."/>
            <person name="Jorgensen S.L."/>
            <person name="Zaremba-Niedzwiedzka K."/>
            <person name="Martijn J."/>
            <person name="Lind A.E."/>
            <person name="van Eijk R."/>
            <person name="Schleper C."/>
            <person name="Guy L."/>
            <person name="Ettema T.J."/>
        </authorList>
    </citation>
    <scope>NUCLEOTIDE SEQUENCE</scope>
</reference>
<feature type="compositionally biased region" description="Basic and acidic residues" evidence="1">
    <location>
        <begin position="1"/>
        <end position="30"/>
    </location>
</feature>
<feature type="non-terminal residue" evidence="2">
    <location>
        <position position="1"/>
    </location>
</feature>
<accession>A0A0F9CE64</accession>
<sequence>TSDDETHSSDTRRKKDTVGKGERIEDEHNPKYGKFTPNPRL</sequence>
<organism evidence="2">
    <name type="scientific">marine sediment metagenome</name>
    <dbReference type="NCBI Taxonomy" id="412755"/>
    <lineage>
        <taxon>unclassified sequences</taxon>
        <taxon>metagenomes</taxon>
        <taxon>ecological metagenomes</taxon>
    </lineage>
</organism>
<comment type="caution">
    <text evidence="2">The sequence shown here is derived from an EMBL/GenBank/DDBJ whole genome shotgun (WGS) entry which is preliminary data.</text>
</comment>
<dbReference type="EMBL" id="LAZR01033703">
    <property type="protein sequence ID" value="KKL47334.1"/>
    <property type="molecule type" value="Genomic_DNA"/>
</dbReference>
<evidence type="ECO:0000256" key="1">
    <source>
        <dbReference type="SAM" id="MobiDB-lite"/>
    </source>
</evidence>
<dbReference type="AlphaFoldDB" id="A0A0F9CE64"/>
<proteinExistence type="predicted"/>
<protein>
    <submittedName>
        <fullName evidence="2">Uncharacterized protein</fullName>
    </submittedName>
</protein>
<gene>
    <name evidence="2" type="ORF">LCGC14_2336560</name>
</gene>
<evidence type="ECO:0000313" key="2">
    <source>
        <dbReference type="EMBL" id="KKL47334.1"/>
    </source>
</evidence>
<feature type="region of interest" description="Disordered" evidence="1">
    <location>
        <begin position="1"/>
        <end position="41"/>
    </location>
</feature>